<dbReference type="InterPro" id="IPR038110">
    <property type="entry name" value="TD_ACT-like_sf"/>
</dbReference>
<comment type="subunit">
    <text evidence="5 12">Homotetramer.</text>
</comment>
<organism evidence="14 15">
    <name type="scientific">Lutibacter holmesii</name>
    <dbReference type="NCBI Taxonomy" id="1137985"/>
    <lineage>
        <taxon>Bacteria</taxon>
        <taxon>Pseudomonadati</taxon>
        <taxon>Bacteroidota</taxon>
        <taxon>Flavobacteriia</taxon>
        <taxon>Flavobacteriales</taxon>
        <taxon>Flavobacteriaceae</taxon>
        <taxon>Lutibacter</taxon>
    </lineage>
</organism>
<dbReference type="SUPFAM" id="SSF55021">
    <property type="entry name" value="ACT-like"/>
    <property type="match status" value="1"/>
</dbReference>
<dbReference type="EMBL" id="JBHTMV010000009">
    <property type="protein sequence ID" value="MFD1294721.1"/>
    <property type="molecule type" value="Genomic_DNA"/>
</dbReference>
<evidence type="ECO:0000256" key="7">
    <source>
        <dbReference type="ARBA" id="ARBA00022624"/>
    </source>
</evidence>
<dbReference type="GO" id="GO:0004794">
    <property type="term" value="F:threonine deaminase activity"/>
    <property type="evidence" value="ECO:0007669"/>
    <property type="project" value="UniProtKB-EC"/>
</dbReference>
<evidence type="ECO:0000256" key="3">
    <source>
        <dbReference type="ARBA" id="ARBA00004810"/>
    </source>
</evidence>
<dbReference type="CDD" id="cd01562">
    <property type="entry name" value="Thr-dehyd"/>
    <property type="match status" value="1"/>
</dbReference>
<evidence type="ECO:0000256" key="9">
    <source>
        <dbReference type="ARBA" id="ARBA00023239"/>
    </source>
</evidence>
<comment type="caution">
    <text evidence="14">The sequence shown here is derived from an EMBL/GenBank/DDBJ whole genome shotgun (WGS) entry which is preliminary data.</text>
</comment>
<keyword evidence="7 12" id="KW-0412">Isoleucine biosynthesis</keyword>
<dbReference type="InterPro" id="IPR045865">
    <property type="entry name" value="ACT-like_dom_sf"/>
</dbReference>
<comment type="cofactor">
    <cofactor evidence="2 12">
        <name>pyridoxal 5'-phosphate</name>
        <dbReference type="ChEBI" id="CHEBI:597326"/>
    </cofactor>
</comment>
<sequence length="421" mass="46509">MLSETIKNRLSLEKIYKAQQSIKGVVQTTPLVFMKNFSEEYQANIYFKREDVQVVRSYKIRGAYNKIQGLSKEELKKGIVCASAGNHAQGVAYACKKLEVSAVIFMPVTTPHQKIEQVRMFGGEFVEVRLFGDSFDDSQNAADEFCKAKNSTFVHPFDDLDVIAGQGTIGLEILNDVDTAVDYLFLPVGGGGLASGVGSVFKELSPSTKIIGVEPKGAPSLTVSLEKGANTTLDEIEKFVDGAAVKRMGDITFNFCKELLDGTDTICEGLTCATILKVYNENALVVEPAGALSIAALEQHKEQIKGKTIVCIVSGGNNDITRMEEMKERALLYRGLKHYFIIKFPQRAGALKEFVVDVLGETDDIAYFEYTKKNNRAEGPAIVGIELKSKKDFDPLVERMKQKGFLGEYLNDNPELFQFLI</sequence>
<gene>
    <name evidence="12 14" type="primary">ilvA</name>
    <name evidence="14" type="ORF">ACFQ5N_12835</name>
</gene>
<evidence type="ECO:0000313" key="15">
    <source>
        <dbReference type="Proteomes" id="UP001597241"/>
    </source>
</evidence>
<dbReference type="InterPro" id="IPR050147">
    <property type="entry name" value="Ser/Thr_Dehydratase"/>
</dbReference>
<keyword evidence="10 12" id="KW-0100">Branched-chain amino acid biosynthesis</keyword>
<feature type="domain" description="ACT-like" evidence="13">
    <location>
        <begin position="338"/>
        <end position="412"/>
    </location>
</feature>
<dbReference type="InterPro" id="IPR036052">
    <property type="entry name" value="TrpB-like_PALP_sf"/>
</dbReference>
<dbReference type="InterPro" id="IPR001721">
    <property type="entry name" value="TD_ACT-like"/>
</dbReference>
<comment type="pathway">
    <text evidence="3 12">Amino-acid biosynthesis; L-isoleucine biosynthesis; 2-oxobutanoate from L-threonine: step 1/1.</text>
</comment>
<dbReference type="Gene3D" id="3.40.50.1100">
    <property type="match status" value="2"/>
</dbReference>
<accession>A0ABW3WSR4</accession>
<dbReference type="Pfam" id="PF00585">
    <property type="entry name" value="Thr_dehydrat_C"/>
    <property type="match status" value="1"/>
</dbReference>
<evidence type="ECO:0000256" key="4">
    <source>
        <dbReference type="ARBA" id="ARBA00010869"/>
    </source>
</evidence>
<dbReference type="RefSeq" id="WP_386810398.1">
    <property type="nucleotide sequence ID" value="NZ_JBHTMV010000009.1"/>
</dbReference>
<keyword evidence="8 12" id="KW-0663">Pyridoxal phosphate</keyword>
<evidence type="ECO:0000256" key="5">
    <source>
        <dbReference type="ARBA" id="ARBA00011881"/>
    </source>
</evidence>
<reference evidence="15" key="1">
    <citation type="journal article" date="2019" name="Int. J. Syst. Evol. Microbiol.">
        <title>The Global Catalogue of Microorganisms (GCM) 10K type strain sequencing project: providing services to taxonomists for standard genome sequencing and annotation.</title>
        <authorList>
            <consortium name="The Broad Institute Genomics Platform"/>
            <consortium name="The Broad Institute Genome Sequencing Center for Infectious Disease"/>
            <person name="Wu L."/>
            <person name="Ma J."/>
        </authorList>
    </citation>
    <scope>NUCLEOTIDE SEQUENCE [LARGE SCALE GENOMIC DNA]</scope>
    <source>
        <strain evidence="15">CCUG 62221</strain>
    </source>
</reference>
<dbReference type="Proteomes" id="UP001597241">
    <property type="component" value="Unassembled WGS sequence"/>
</dbReference>
<comment type="catalytic activity">
    <reaction evidence="1 12">
        <text>L-threonine = 2-oxobutanoate + NH4(+)</text>
        <dbReference type="Rhea" id="RHEA:22108"/>
        <dbReference type="ChEBI" id="CHEBI:16763"/>
        <dbReference type="ChEBI" id="CHEBI:28938"/>
        <dbReference type="ChEBI" id="CHEBI:57926"/>
        <dbReference type="EC" id="4.3.1.19"/>
    </reaction>
</comment>
<dbReference type="InterPro" id="IPR001926">
    <property type="entry name" value="TrpB-like_PALP"/>
</dbReference>
<evidence type="ECO:0000256" key="2">
    <source>
        <dbReference type="ARBA" id="ARBA00001933"/>
    </source>
</evidence>
<dbReference type="Pfam" id="PF00291">
    <property type="entry name" value="PALP"/>
    <property type="match status" value="1"/>
</dbReference>
<keyword evidence="9 12" id="KW-0456">Lyase</keyword>
<dbReference type="EC" id="4.3.1.19" evidence="12"/>
<keyword evidence="15" id="KW-1185">Reference proteome</keyword>
<proteinExistence type="inferred from homology"/>
<evidence type="ECO:0000256" key="6">
    <source>
        <dbReference type="ARBA" id="ARBA00022605"/>
    </source>
</evidence>
<keyword evidence="6 12" id="KW-0028">Amino-acid biosynthesis</keyword>
<dbReference type="InterPro" id="IPR000634">
    <property type="entry name" value="Ser/Thr_deHydtase_PyrdxlP-BS"/>
</dbReference>
<evidence type="ECO:0000256" key="10">
    <source>
        <dbReference type="ARBA" id="ARBA00023304"/>
    </source>
</evidence>
<dbReference type="SUPFAM" id="SSF53686">
    <property type="entry name" value="Tryptophan synthase beta subunit-like PLP-dependent enzymes"/>
    <property type="match status" value="1"/>
</dbReference>
<name>A0ABW3WSR4_9FLAO</name>
<dbReference type="PANTHER" id="PTHR48078">
    <property type="entry name" value="THREONINE DEHYDRATASE, MITOCHONDRIAL-RELATED"/>
    <property type="match status" value="1"/>
</dbReference>
<evidence type="ECO:0000256" key="8">
    <source>
        <dbReference type="ARBA" id="ARBA00022898"/>
    </source>
</evidence>
<evidence type="ECO:0000256" key="12">
    <source>
        <dbReference type="RuleBase" id="RU362012"/>
    </source>
</evidence>
<protein>
    <recommendedName>
        <fullName evidence="12">L-threonine dehydratase</fullName>
        <ecNumber evidence="12">4.3.1.19</ecNumber>
    </recommendedName>
    <alternativeName>
        <fullName evidence="12">Threonine deaminase</fullName>
    </alternativeName>
</protein>
<comment type="function">
    <text evidence="11 12">Catalyzes the anaerobic formation of alpha-ketobutyrate and ammonia from threonine in a two-step reaction. The first step involved a dehydration of threonine and a production of enamine intermediates (aminocrotonate), which tautomerizes to its imine form (iminobutyrate). Both intermediates are unstable and short-lived. The second step is the nonenzymatic hydrolysis of the enamine/imine intermediates to form 2-ketobutyrate and free ammonia. In the low water environment of the cell, the second step is accelerated by RidA.</text>
</comment>
<dbReference type="PANTHER" id="PTHR48078:SF11">
    <property type="entry name" value="THREONINE DEHYDRATASE, MITOCHONDRIAL"/>
    <property type="match status" value="1"/>
</dbReference>
<dbReference type="NCBIfam" id="TIGR02079">
    <property type="entry name" value="THD1"/>
    <property type="match status" value="1"/>
</dbReference>
<dbReference type="InterPro" id="IPR011820">
    <property type="entry name" value="IlvA"/>
</dbReference>
<evidence type="ECO:0000313" key="14">
    <source>
        <dbReference type="EMBL" id="MFD1294721.1"/>
    </source>
</evidence>
<evidence type="ECO:0000259" key="13">
    <source>
        <dbReference type="PROSITE" id="PS51672"/>
    </source>
</evidence>
<dbReference type="NCBIfam" id="NF006390">
    <property type="entry name" value="PRK08639.1"/>
    <property type="match status" value="1"/>
</dbReference>
<evidence type="ECO:0000256" key="11">
    <source>
        <dbReference type="ARBA" id="ARBA00025527"/>
    </source>
</evidence>
<dbReference type="PROSITE" id="PS00165">
    <property type="entry name" value="DEHYDRATASE_SER_THR"/>
    <property type="match status" value="1"/>
</dbReference>
<comment type="similarity">
    <text evidence="4 12">Belongs to the serine/threonine dehydratase family.</text>
</comment>
<dbReference type="PROSITE" id="PS51672">
    <property type="entry name" value="ACT_LIKE"/>
    <property type="match status" value="1"/>
</dbReference>
<dbReference type="CDD" id="cd04907">
    <property type="entry name" value="ACT_ThrD-I_2"/>
    <property type="match status" value="1"/>
</dbReference>
<dbReference type="Gene3D" id="3.40.1020.10">
    <property type="entry name" value="Biosynthetic Threonine Deaminase, Domain 3"/>
    <property type="match status" value="1"/>
</dbReference>
<evidence type="ECO:0000256" key="1">
    <source>
        <dbReference type="ARBA" id="ARBA00001274"/>
    </source>
</evidence>